<reference evidence="1" key="1">
    <citation type="journal article" date="2021" name="Proc. Natl. Acad. Sci. U.S.A.">
        <title>A Catalog of Tens of Thousands of Viruses from Human Metagenomes Reveals Hidden Associations with Chronic Diseases.</title>
        <authorList>
            <person name="Tisza M.J."/>
            <person name="Buck C.B."/>
        </authorList>
    </citation>
    <scope>NUCLEOTIDE SEQUENCE</scope>
    <source>
        <strain evidence="1">CtBCr48</strain>
    </source>
</reference>
<accession>A0A8S5SI82</accession>
<protein>
    <submittedName>
        <fullName evidence="1">Type III-A CRISPR-associated protein Csm1 complex, Type III-A, CRISPR-Cas.9A</fullName>
    </submittedName>
</protein>
<organism evidence="1">
    <name type="scientific">Siphoviridae sp. ctBCr48</name>
    <dbReference type="NCBI Taxonomy" id="2827802"/>
    <lineage>
        <taxon>Viruses</taxon>
        <taxon>Duplodnaviria</taxon>
        <taxon>Heunggongvirae</taxon>
        <taxon>Uroviricota</taxon>
        <taxon>Caudoviricetes</taxon>
    </lineage>
</organism>
<sequence>MTILERIKVARESNEAWKDEDTLNKLIALAYEIGRESAAKEIDDDYTKLIADMRKRADACRYPHMANAIIGDKNYIYHYLYAGDTTEAFGSDETNL</sequence>
<name>A0A8S5SI82_9CAUD</name>
<dbReference type="EMBL" id="BK032595">
    <property type="protein sequence ID" value="DAF50306.1"/>
    <property type="molecule type" value="Genomic_DNA"/>
</dbReference>
<proteinExistence type="predicted"/>
<evidence type="ECO:0000313" key="1">
    <source>
        <dbReference type="EMBL" id="DAF50306.1"/>
    </source>
</evidence>